<comment type="caution">
    <text evidence="1">The sequence shown here is derived from an EMBL/GenBank/DDBJ whole genome shotgun (WGS) entry which is preliminary data.</text>
</comment>
<evidence type="ECO:0008006" key="3">
    <source>
        <dbReference type="Google" id="ProtNLM"/>
    </source>
</evidence>
<dbReference type="AlphaFoldDB" id="S3P2I4"/>
<dbReference type="NCBIfam" id="TIGR04267">
    <property type="entry name" value="mod_HExxH"/>
    <property type="match status" value="1"/>
</dbReference>
<dbReference type="EMBL" id="ATGI01000003">
    <property type="protein sequence ID" value="EPF80624.1"/>
    <property type="molecule type" value="Genomic_DNA"/>
</dbReference>
<dbReference type="eggNOG" id="ENOG5033IB9">
    <property type="taxonomic scope" value="Bacteria"/>
</dbReference>
<dbReference type="HOGENOM" id="CLU_961815_0_0_6"/>
<evidence type="ECO:0000313" key="2">
    <source>
        <dbReference type="Proteomes" id="UP000014568"/>
    </source>
</evidence>
<protein>
    <recommendedName>
        <fullName evidence="3">HEXXH motif domain-containing protein</fullName>
    </recommendedName>
</protein>
<dbReference type="RefSeq" id="WP_016654813.1">
    <property type="nucleotide sequence ID" value="NZ_KE340348.1"/>
</dbReference>
<evidence type="ECO:0000313" key="1">
    <source>
        <dbReference type="EMBL" id="EPF80624.1"/>
    </source>
</evidence>
<sequence length="301" mass="35114">MIFLLSIDEQIKNTMALVQKFHKKSPESYDELKYFYIEFLKKRHPDISNLFSGNDVEFITDRTLAEPFLNKATKHDNSLIDDLNQGHIIDVGISEVHETQISLMKDALESLKKSYSEFYNSINLVIPSVVFLGSTRARGGSFSGLLGIIWCGIHEGWTIEDYEEFWIHESTHQFLFLDEIVHEHYDYETFANKENWSQSAILNMRRPLDKVFHSIAVAIEIIAYRLHITKTNNNFRTKPHQDVATLFKQVEESLISLDEALSRTPHMLKERGYHLLDLYKKNIKSLKDTWLMNLQDSKEIA</sequence>
<accession>S3P2I4</accession>
<keyword evidence="2" id="KW-1185">Reference proteome</keyword>
<dbReference type="OrthoDB" id="3078327at2"/>
<proteinExistence type="predicted"/>
<reference evidence="1 2" key="1">
    <citation type="submission" date="2013-06" db="EMBL/GenBank/DDBJ databases">
        <title>The Genome Sequence of Acinetobacter rudis CIP 110305.</title>
        <authorList>
            <consortium name="The Broad Institute Genome Sequencing Platform"/>
            <consortium name="The Broad Institute Genome Sequencing Center for Infectious Disease"/>
            <person name="Cerqueira G."/>
            <person name="Feldgarden M."/>
            <person name="Courvalin P."/>
            <person name="Perichon B."/>
            <person name="Grillot-Courvalin C."/>
            <person name="Clermont D."/>
            <person name="Rocha E."/>
            <person name="Yoon E.-J."/>
            <person name="Nemec A."/>
            <person name="Young S.K."/>
            <person name="Zeng Q."/>
            <person name="Gargeya S."/>
            <person name="Fitzgerald M."/>
            <person name="Abouelleil A."/>
            <person name="Alvarado L."/>
            <person name="Berlin A.M."/>
            <person name="Chapman S.B."/>
            <person name="Dewar J."/>
            <person name="Goldberg J."/>
            <person name="Griggs A."/>
            <person name="Gujja S."/>
            <person name="Hansen M."/>
            <person name="Howarth C."/>
            <person name="Imamovic A."/>
            <person name="Larimer J."/>
            <person name="McCowan C."/>
            <person name="Murphy C."/>
            <person name="Pearson M."/>
            <person name="Priest M."/>
            <person name="Roberts A."/>
            <person name="Saif S."/>
            <person name="Shea T."/>
            <person name="Sykes S."/>
            <person name="Wortman J."/>
            <person name="Nusbaum C."/>
            <person name="Birren B."/>
        </authorList>
    </citation>
    <scope>NUCLEOTIDE SEQUENCE [LARGE SCALE GENOMIC DNA]</scope>
    <source>
        <strain evidence="1 2">CIP 110305</strain>
    </source>
</reference>
<dbReference type="Proteomes" id="UP000014568">
    <property type="component" value="Unassembled WGS sequence"/>
</dbReference>
<dbReference type="InterPro" id="IPR026337">
    <property type="entry name" value="AKG_HExxH"/>
</dbReference>
<organism evidence="1 2">
    <name type="scientific">Acinetobacter rudis CIP 110305</name>
    <dbReference type="NCBI Taxonomy" id="421052"/>
    <lineage>
        <taxon>Bacteria</taxon>
        <taxon>Pseudomonadati</taxon>
        <taxon>Pseudomonadota</taxon>
        <taxon>Gammaproteobacteria</taxon>
        <taxon>Moraxellales</taxon>
        <taxon>Moraxellaceae</taxon>
        <taxon>Acinetobacter</taxon>
    </lineage>
</organism>
<dbReference type="STRING" id="632955.GCA_000829675_02394"/>
<name>S3P2I4_9GAMM</name>
<gene>
    <name evidence="1" type="ORF">F945_00367</name>
</gene>
<dbReference type="PATRIC" id="fig|421052.3.peg.364"/>